<dbReference type="Proteomes" id="UP000821853">
    <property type="component" value="Chromosome 1"/>
</dbReference>
<feature type="compositionally biased region" description="Basic and acidic residues" evidence="1">
    <location>
        <begin position="224"/>
        <end position="235"/>
    </location>
</feature>
<organism evidence="2 3">
    <name type="scientific">Haemaphysalis longicornis</name>
    <name type="common">Bush tick</name>
    <dbReference type="NCBI Taxonomy" id="44386"/>
    <lineage>
        <taxon>Eukaryota</taxon>
        <taxon>Metazoa</taxon>
        <taxon>Ecdysozoa</taxon>
        <taxon>Arthropoda</taxon>
        <taxon>Chelicerata</taxon>
        <taxon>Arachnida</taxon>
        <taxon>Acari</taxon>
        <taxon>Parasitiformes</taxon>
        <taxon>Ixodida</taxon>
        <taxon>Ixodoidea</taxon>
        <taxon>Ixodidae</taxon>
        <taxon>Haemaphysalinae</taxon>
        <taxon>Haemaphysalis</taxon>
    </lineage>
</organism>
<proteinExistence type="predicted"/>
<dbReference type="SUPFAM" id="SSF49599">
    <property type="entry name" value="TRAF domain-like"/>
    <property type="match status" value="1"/>
</dbReference>
<evidence type="ECO:0000256" key="1">
    <source>
        <dbReference type="SAM" id="MobiDB-lite"/>
    </source>
</evidence>
<name>A0A9J6FCY2_HAELO</name>
<comment type="caution">
    <text evidence="2">The sequence shown here is derived from an EMBL/GenBank/DDBJ whole genome shotgun (WGS) entry which is preliminary data.</text>
</comment>
<sequence>MKCPTDKTEIVVNVLELELEKDHADVYTARCFYASRGCKFWGPRSRVKRHFLDGCDFIHAKCSTCKMWVNRWQAVEHRVECKFGLLQEAIEAIDAVGTASSTEDFPCRMTSAGRRNLCPASGVRIAPARVRSPTARPASRGDVFILLARQCPIRASHTGPAAPTASIFIHPLVAREKEIRSRQQHARGSPKTSRSAYGHAGWLHGRFPADSGRVPITNPALREKKATQGRDDCRAPFHLPTRSGAASPIDAHRSKATARSVAIPEPHRAPVELCAHLKQLGLSWQESGRGSPRSTEGAFCHRRSTMAEKITRRRSRGGPSCALQKVVLAIGKRTLRLRTGGGHIQQARISPAHGRRQIKLSEEKISQLQSAMIRPKEDPGSLEERLHHAESRLLNLSVLQNCSKCHSYTRLRATKYFSFNHRDVDRKAKDSHKNGYS</sequence>
<feature type="region of interest" description="Disordered" evidence="1">
    <location>
        <begin position="224"/>
        <end position="251"/>
    </location>
</feature>
<evidence type="ECO:0000313" key="3">
    <source>
        <dbReference type="Proteomes" id="UP000821853"/>
    </source>
</evidence>
<keyword evidence="3" id="KW-1185">Reference proteome</keyword>
<reference evidence="2 3" key="1">
    <citation type="journal article" date="2020" name="Cell">
        <title>Large-Scale Comparative Analyses of Tick Genomes Elucidate Their Genetic Diversity and Vector Capacities.</title>
        <authorList>
            <consortium name="Tick Genome and Microbiome Consortium (TIGMIC)"/>
            <person name="Jia N."/>
            <person name="Wang J."/>
            <person name="Shi W."/>
            <person name="Du L."/>
            <person name="Sun Y."/>
            <person name="Zhan W."/>
            <person name="Jiang J.F."/>
            <person name="Wang Q."/>
            <person name="Zhang B."/>
            <person name="Ji P."/>
            <person name="Bell-Sakyi L."/>
            <person name="Cui X.M."/>
            <person name="Yuan T.T."/>
            <person name="Jiang B.G."/>
            <person name="Yang W.F."/>
            <person name="Lam T.T."/>
            <person name="Chang Q.C."/>
            <person name="Ding S.J."/>
            <person name="Wang X.J."/>
            <person name="Zhu J.G."/>
            <person name="Ruan X.D."/>
            <person name="Zhao L."/>
            <person name="Wei J.T."/>
            <person name="Ye R.Z."/>
            <person name="Que T.C."/>
            <person name="Du C.H."/>
            <person name="Zhou Y.H."/>
            <person name="Cheng J.X."/>
            <person name="Dai P.F."/>
            <person name="Guo W.B."/>
            <person name="Han X.H."/>
            <person name="Huang E.J."/>
            <person name="Li L.F."/>
            <person name="Wei W."/>
            <person name="Gao Y.C."/>
            <person name="Liu J.Z."/>
            <person name="Shao H.Z."/>
            <person name="Wang X."/>
            <person name="Wang C.C."/>
            <person name="Yang T.C."/>
            <person name="Huo Q.B."/>
            <person name="Li W."/>
            <person name="Chen H.Y."/>
            <person name="Chen S.E."/>
            <person name="Zhou L.G."/>
            <person name="Ni X.B."/>
            <person name="Tian J.H."/>
            <person name="Sheng Y."/>
            <person name="Liu T."/>
            <person name="Pan Y.S."/>
            <person name="Xia L.Y."/>
            <person name="Li J."/>
            <person name="Zhao F."/>
            <person name="Cao W.C."/>
        </authorList>
    </citation>
    <scope>NUCLEOTIDE SEQUENCE [LARGE SCALE GENOMIC DNA]</scope>
    <source>
        <strain evidence="2">HaeL-2018</strain>
    </source>
</reference>
<accession>A0A9J6FCY2</accession>
<dbReference type="VEuPathDB" id="VectorBase:HLOH_044462"/>
<gene>
    <name evidence="2" type="ORF">HPB48_020780</name>
</gene>
<protein>
    <submittedName>
        <fullName evidence="2">Uncharacterized protein</fullName>
    </submittedName>
</protein>
<dbReference type="EMBL" id="JABSTR010000001">
    <property type="protein sequence ID" value="KAH9359988.1"/>
    <property type="molecule type" value="Genomic_DNA"/>
</dbReference>
<dbReference type="AlphaFoldDB" id="A0A9J6FCY2"/>
<feature type="region of interest" description="Disordered" evidence="1">
    <location>
        <begin position="179"/>
        <end position="198"/>
    </location>
</feature>
<evidence type="ECO:0000313" key="2">
    <source>
        <dbReference type="EMBL" id="KAH9359988.1"/>
    </source>
</evidence>